<keyword evidence="2" id="KW-0456">Lyase</keyword>
<dbReference type="InterPro" id="IPR001303">
    <property type="entry name" value="Aldolase_II/adducin_N"/>
</dbReference>
<dbReference type="Gene3D" id="3.40.225.10">
    <property type="entry name" value="Class II aldolase/adducin N-terminal domain"/>
    <property type="match status" value="1"/>
</dbReference>
<dbReference type="RefSeq" id="WP_103680819.1">
    <property type="nucleotide sequence ID" value="NZ_LPWH01000112.1"/>
</dbReference>
<gene>
    <name evidence="4" type="ORF">AU468_11270</name>
</gene>
<reference evidence="5" key="1">
    <citation type="submission" date="2015-12" db="EMBL/GenBank/DDBJ databases">
        <authorList>
            <person name="Lodha T.D."/>
            <person name="Chintalapati S."/>
            <person name="Chintalapati V.R."/>
            <person name="Sravanthi T."/>
        </authorList>
    </citation>
    <scope>NUCLEOTIDE SEQUENCE [LARGE SCALE GENOMIC DNA]</scope>
    <source>
        <strain evidence="5">JC133</strain>
    </source>
</reference>
<keyword evidence="1" id="KW-0479">Metal-binding</keyword>
<accession>A0A2S4JHK8</accession>
<proteinExistence type="predicted"/>
<sequence>MNNHDIEEIVQLSREIGQGSSWVIGGGGNASIKDAETMAVKASGTTLAEMKPEQFVLMNRERLDAIWKTSYPGETSAREARALEDLMAARCEGEAEKRPSVETLMHALFPRRIVFHTHPTELNGLTCSREGAAAARELFGDQALWIPTVNPGYILARTIYDMVQQWRGDHEGAYPSMLIMQNHGLVVTGETAHDIREAHRKVTETLRGAITTRPEESGVETDPFFLEDLRDYAAHAVAEYRAAHGDSLNPPKTITFTSPELLSRAASAGSFAPLTGALTPDHIVYSGHRPCYIASVSREALRAEVHSEILEFCYAQDATPRIVVAGDLGAVALGDTEKKARLAMELFLDALKVSRLAENFGGVQAMPPDQVEFIRTWEVEQFREAVSTAGD</sequence>
<dbReference type="AlphaFoldDB" id="A0A2S4JHK8"/>
<dbReference type="EMBL" id="LPWH01000112">
    <property type="protein sequence ID" value="POQ98965.1"/>
    <property type="molecule type" value="Genomic_DNA"/>
</dbReference>
<evidence type="ECO:0000313" key="4">
    <source>
        <dbReference type="EMBL" id="POQ98965.1"/>
    </source>
</evidence>
<dbReference type="PANTHER" id="PTHR22789:SF0">
    <property type="entry name" value="3-OXO-TETRONATE 4-PHOSPHATE DECARBOXYLASE-RELATED"/>
    <property type="match status" value="1"/>
</dbReference>
<evidence type="ECO:0000313" key="5">
    <source>
        <dbReference type="Proteomes" id="UP000237350"/>
    </source>
</evidence>
<evidence type="ECO:0000256" key="2">
    <source>
        <dbReference type="ARBA" id="ARBA00023239"/>
    </source>
</evidence>
<dbReference type="Proteomes" id="UP000237350">
    <property type="component" value="Unassembled WGS sequence"/>
</dbReference>
<evidence type="ECO:0000256" key="1">
    <source>
        <dbReference type="ARBA" id="ARBA00022723"/>
    </source>
</evidence>
<dbReference type="InterPro" id="IPR050197">
    <property type="entry name" value="Aldolase_class_II_sugar_metab"/>
</dbReference>
<protein>
    <recommendedName>
        <fullName evidence="3">Class II aldolase/adducin N-terminal domain-containing protein</fullName>
    </recommendedName>
</protein>
<dbReference type="GO" id="GO:0016832">
    <property type="term" value="F:aldehyde-lyase activity"/>
    <property type="evidence" value="ECO:0007669"/>
    <property type="project" value="TreeGrafter"/>
</dbReference>
<dbReference type="SUPFAM" id="SSF53639">
    <property type="entry name" value="AraD/HMP-PK domain-like"/>
    <property type="match status" value="1"/>
</dbReference>
<dbReference type="PANTHER" id="PTHR22789">
    <property type="entry name" value="FUCULOSE PHOSPHATE ALDOLASE"/>
    <property type="match status" value="1"/>
</dbReference>
<name>A0A2S4JHK8_9SPIO</name>
<evidence type="ECO:0000259" key="3">
    <source>
        <dbReference type="SMART" id="SM01007"/>
    </source>
</evidence>
<dbReference type="InterPro" id="IPR036409">
    <property type="entry name" value="Aldolase_II/adducin_N_sf"/>
</dbReference>
<feature type="domain" description="Class II aldolase/adducin N-terminal" evidence="3">
    <location>
        <begin position="7"/>
        <end position="210"/>
    </location>
</feature>
<dbReference type="GO" id="GO:0005829">
    <property type="term" value="C:cytosol"/>
    <property type="evidence" value="ECO:0007669"/>
    <property type="project" value="TreeGrafter"/>
</dbReference>
<dbReference type="SMART" id="SM01007">
    <property type="entry name" value="Aldolase_II"/>
    <property type="match status" value="1"/>
</dbReference>
<organism evidence="4 5">
    <name type="scientific">Alkalispirochaeta sphaeroplastigenens</name>
    <dbReference type="NCBI Taxonomy" id="1187066"/>
    <lineage>
        <taxon>Bacteria</taxon>
        <taxon>Pseudomonadati</taxon>
        <taxon>Spirochaetota</taxon>
        <taxon>Spirochaetia</taxon>
        <taxon>Spirochaetales</taxon>
        <taxon>Spirochaetaceae</taxon>
        <taxon>Alkalispirochaeta</taxon>
    </lineage>
</organism>
<dbReference type="Pfam" id="PF00596">
    <property type="entry name" value="Aldolase_II"/>
    <property type="match status" value="1"/>
</dbReference>
<dbReference type="GO" id="GO:0019323">
    <property type="term" value="P:pentose catabolic process"/>
    <property type="evidence" value="ECO:0007669"/>
    <property type="project" value="TreeGrafter"/>
</dbReference>
<dbReference type="GO" id="GO:0046872">
    <property type="term" value="F:metal ion binding"/>
    <property type="evidence" value="ECO:0007669"/>
    <property type="project" value="UniProtKB-KW"/>
</dbReference>
<comment type="caution">
    <text evidence="4">The sequence shown here is derived from an EMBL/GenBank/DDBJ whole genome shotgun (WGS) entry which is preliminary data.</text>
</comment>
<dbReference type="OrthoDB" id="9774430at2"/>
<keyword evidence="5" id="KW-1185">Reference proteome</keyword>